<evidence type="ECO:0000256" key="2">
    <source>
        <dbReference type="ARBA" id="ARBA00018339"/>
    </source>
</evidence>
<gene>
    <name evidence="7" type="ORF">XYLVIOL_LOCUS5295</name>
</gene>
<evidence type="ECO:0000313" key="7">
    <source>
        <dbReference type="EMBL" id="CAL7941973.1"/>
    </source>
</evidence>
<accession>A0ABP1NQG9</accession>
<organism evidence="7 8">
    <name type="scientific">Xylocopa violacea</name>
    <name type="common">Violet carpenter bee</name>
    <name type="synonym">Apis violacea</name>
    <dbReference type="NCBI Taxonomy" id="135666"/>
    <lineage>
        <taxon>Eukaryota</taxon>
        <taxon>Metazoa</taxon>
        <taxon>Ecdysozoa</taxon>
        <taxon>Arthropoda</taxon>
        <taxon>Hexapoda</taxon>
        <taxon>Insecta</taxon>
        <taxon>Pterygota</taxon>
        <taxon>Neoptera</taxon>
        <taxon>Endopterygota</taxon>
        <taxon>Hymenoptera</taxon>
        <taxon>Apocrita</taxon>
        <taxon>Aculeata</taxon>
        <taxon>Apoidea</taxon>
        <taxon>Anthophila</taxon>
        <taxon>Apidae</taxon>
        <taxon>Xylocopa</taxon>
        <taxon>Xylocopa</taxon>
    </lineage>
</organism>
<feature type="region of interest" description="Disordered" evidence="6">
    <location>
        <begin position="261"/>
        <end position="323"/>
    </location>
</feature>
<dbReference type="PANTHER" id="PTHR14211">
    <property type="entry name" value="GLIOMA SUPPRESSOR CANDIDATE REGION GENE 2"/>
    <property type="match status" value="1"/>
</dbReference>
<dbReference type="Proteomes" id="UP001642520">
    <property type="component" value="Unassembled WGS sequence"/>
</dbReference>
<feature type="compositionally biased region" description="Acidic residues" evidence="6">
    <location>
        <begin position="275"/>
        <end position="286"/>
    </location>
</feature>
<keyword evidence="4 5" id="KW-0539">Nucleus</keyword>
<proteinExistence type="inferred from homology"/>
<comment type="function">
    <text evidence="5">May play a role in ribosome biogenesis.</text>
</comment>
<feature type="compositionally biased region" description="Basic and acidic residues" evidence="6">
    <location>
        <begin position="261"/>
        <end position="274"/>
    </location>
</feature>
<evidence type="ECO:0000313" key="8">
    <source>
        <dbReference type="Proteomes" id="UP001642520"/>
    </source>
</evidence>
<dbReference type="EMBL" id="CAXAJV020001292">
    <property type="protein sequence ID" value="CAL7941973.1"/>
    <property type="molecule type" value="Genomic_DNA"/>
</dbReference>
<comment type="similarity">
    <text evidence="1 5">Belongs to the NOP53 family.</text>
</comment>
<keyword evidence="3 5" id="KW-0690">Ribosome biogenesis</keyword>
<dbReference type="Pfam" id="PF07767">
    <property type="entry name" value="Nop53"/>
    <property type="match status" value="1"/>
</dbReference>
<keyword evidence="8" id="KW-1185">Reference proteome</keyword>
<comment type="caution">
    <text evidence="7">The sequence shown here is derived from an EMBL/GenBank/DDBJ whole genome shotgun (WGS) entry which is preliminary data.</text>
</comment>
<evidence type="ECO:0000256" key="3">
    <source>
        <dbReference type="ARBA" id="ARBA00022517"/>
    </source>
</evidence>
<dbReference type="PIRSF" id="PIRSF017302">
    <property type="entry name" value="Gltscr2"/>
    <property type="match status" value="1"/>
</dbReference>
<sequence>MTAIKTKKRKVSKKTKKAWRKHVDVKDVDKFLEDSRLEERLGSFITRKDSELFEVSTTSEVLSKKQRRELLKSKEPRCFNVLKPHTAVPDPIAKRNRVRTKEERKNSLIVKKEAIRKSKGILKLKEKLKLKNRLVAMKKRSSRPKRGEFNTDVWKEKFVKGVDTDWMSPDTIRHTMTHFGVKKKRIPTSLRKKPSVIPAIEAPHPGMSYNPSYEDHQKLLHEIAQKEMELIKEEKHLARVTTKMFKKVSSEEKESNIIKELLEGLKGDGNRDTNEDADGDKDEDDDPTVKSINPPVRNLKKTRVQRRKQREQRELQHKKQQEKIEKKKISDIYKLKQLDKQIAAKERKEKILRKKRLKIKALKTMETKTLSKVKFEPLQPDFKLANELTGNLRNAEPTGNLLKDRFKSLQQRNIVAPSNIKLKRDKAKVKRFIKPDHKIDMTQVT</sequence>
<evidence type="ECO:0000256" key="5">
    <source>
        <dbReference type="PIRNR" id="PIRNR017302"/>
    </source>
</evidence>
<dbReference type="PANTHER" id="PTHR14211:SF7">
    <property type="entry name" value="RIBOSOME BIOGENESIS PROTEIN NOP53"/>
    <property type="match status" value="1"/>
</dbReference>
<feature type="compositionally biased region" description="Basic and acidic residues" evidence="6">
    <location>
        <begin position="311"/>
        <end position="323"/>
    </location>
</feature>
<dbReference type="InterPro" id="IPR011687">
    <property type="entry name" value="Nop53/GLTSCR2"/>
</dbReference>
<name>A0ABP1NQG9_XYLVO</name>
<comment type="subcellular location">
    <subcellularLocation>
        <location evidence="5">Nucleus</location>
        <location evidence="5">Nucleolus</location>
    </subcellularLocation>
    <subcellularLocation>
        <location evidence="5">Nucleus</location>
        <location evidence="5">Nucleoplasm</location>
    </subcellularLocation>
</comment>
<reference evidence="7 8" key="1">
    <citation type="submission" date="2024-08" db="EMBL/GenBank/DDBJ databases">
        <authorList>
            <person name="Will J Nash"/>
            <person name="Angela Man"/>
            <person name="Seanna McTaggart"/>
            <person name="Kendall Baker"/>
            <person name="Tom Barker"/>
            <person name="Leah Catchpole"/>
            <person name="Alex Durrant"/>
            <person name="Karim Gharbi"/>
            <person name="Naomi Irish"/>
            <person name="Gemy Kaithakottil"/>
            <person name="Debby Ku"/>
            <person name="Aaliyah Providence"/>
            <person name="Felix Shaw"/>
            <person name="David Swarbreck"/>
            <person name="Chris Watkins"/>
            <person name="Ann M. McCartney"/>
            <person name="Giulio Formenti"/>
            <person name="Alice Mouton"/>
            <person name="Noel Vella"/>
            <person name="Bjorn M von Reumont"/>
            <person name="Adriana Vella"/>
            <person name="Wilfried Haerty"/>
        </authorList>
    </citation>
    <scope>NUCLEOTIDE SEQUENCE [LARGE SCALE GENOMIC DNA]</scope>
</reference>
<evidence type="ECO:0000256" key="4">
    <source>
        <dbReference type="ARBA" id="ARBA00023242"/>
    </source>
</evidence>
<evidence type="ECO:0000256" key="6">
    <source>
        <dbReference type="SAM" id="MobiDB-lite"/>
    </source>
</evidence>
<evidence type="ECO:0000256" key="1">
    <source>
        <dbReference type="ARBA" id="ARBA00008838"/>
    </source>
</evidence>
<protein>
    <recommendedName>
        <fullName evidence="2 5">Ribosome biogenesis protein NOP53</fullName>
    </recommendedName>
</protein>
<feature type="compositionally biased region" description="Basic residues" evidence="6">
    <location>
        <begin position="298"/>
        <end position="310"/>
    </location>
</feature>